<dbReference type="Proteomes" id="UP000236370">
    <property type="component" value="Unassembled WGS sequence"/>
</dbReference>
<dbReference type="AlphaFoldDB" id="A0A2J8J962"/>
<dbReference type="SUPFAM" id="SSF50044">
    <property type="entry name" value="SH3-domain"/>
    <property type="match status" value="1"/>
</dbReference>
<dbReference type="InterPro" id="IPR036028">
    <property type="entry name" value="SH3-like_dom_sf"/>
</dbReference>
<evidence type="ECO:0000313" key="1">
    <source>
        <dbReference type="EMBL" id="PNI19321.1"/>
    </source>
</evidence>
<feature type="non-terminal residue" evidence="1">
    <location>
        <position position="1"/>
    </location>
</feature>
<dbReference type="EMBL" id="NBAG03000498">
    <property type="protein sequence ID" value="PNI19321.1"/>
    <property type="molecule type" value="Genomic_DNA"/>
</dbReference>
<reference evidence="1 2" key="1">
    <citation type="submission" date="2017-12" db="EMBL/GenBank/DDBJ databases">
        <title>High-resolution comparative analysis of great ape genomes.</title>
        <authorList>
            <person name="Pollen A."/>
            <person name="Hastie A."/>
            <person name="Hormozdiari F."/>
            <person name="Dougherty M."/>
            <person name="Liu R."/>
            <person name="Chaisson M."/>
            <person name="Hoppe E."/>
            <person name="Hill C."/>
            <person name="Pang A."/>
            <person name="Hillier L."/>
            <person name="Baker C."/>
            <person name="Armstrong J."/>
            <person name="Shendure J."/>
            <person name="Paten B."/>
            <person name="Wilson R."/>
            <person name="Chao H."/>
            <person name="Schneider V."/>
            <person name="Ventura M."/>
            <person name="Kronenberg Z."/>
            <person name="Murali S."/>
            <person name="Gordon D."/>
            <person name="Cantsilieris S."/>
            <person name="Munson K."/>
            <person name="Nelson B."/>
            <person name="Raja A."/>
            <person name="Underwood J."/>
            <person name="Diekhans M."/>
            <person name="Fiddes I."/>
            <person name="Haussler D."/>
            <person name="Eichler E."/>
        </authorList>
    </citation>
    <scope>NUCLEOTIDE SEQUENCE [LARGE SCALE GENOMIC DNA]</scope>
    <source>
        <strain evidence="1">Yerkes chimp pedigree #C0471</strain>
    </source>
</reference>
<accession>A0A2J8J962</accession>
<proteinExistence type="predicted"/>
<evidence type="ECO:0000313" key="2">
    <source>
        <dbReference type="Proteomes" id="UP000236370"/>
    </source>
</evidence>
<gene>
    <name evidence="1" type="ORF">CK820_G0049649</name>
</gene>
<name>A0A2J8J962_PANTR</name>
<comment type="caution">
    <text evidence="1">The sequence shown here is derived from an EMBL/GenBank/DDBJ whole genome shotgun (WGS) entry which is preliminary data.</text>
</comment>
<organism evidence="1 2">
    <name type="scientific">Pan troglodytes</name>
    <name type="common">Chimpanzee</name>
    <dbReference type="NCBI Taxonomy" id="9598"/>
    <lineage>
        <taxon>Eukaryota</taxon>
        <taxon>Metazoa</taxon>
        <taxon>Chordata</taxon>
        <taxon>Craniata</taxon>
        <taxon>Vertebrata</taxon>
        <taxon>Euteleostomi</taxon>
        <taxon>Mammalia</taxon>
        <taxon>Eutheria</taxon>
        <taxon>Euarchontoglires</taxon>
        <taxon>Primates</taxon>
        <taxon>Haplorrhini</taxon>
        <taxon>Catarrhini</taxon>
        <taxon>Hominidae</taxon>
        <taxon>Pan</taxon>
    </lineage>
</organism>
<sequence length="32" mass="3794">YNMYGWWVGELNSLVGIVPKEYLTTAFEVEER</sequence>
<protein>
    <submittedName>
        <fullName evidence="1">SKAP1 isoform 8</fullName>
    </submittedName>
</protein>